<feature type="region of interest" description="Disordered" evidence="2">
    <location>
        <begin position="1"/>
        <end position="24"/>
    </location>
</feature>
<gene>
    <name evidence="3" type="ORF">CYY_004592</name>
</gene>
<feature type="coiled-coil region" evidence="1">
    <location>
        <begin position="33"/>
        <end position="96"/>
    </location>
</feature>
<feature type="compositionally biased region" description="Low complexity" evidence="2">
    <location>
        <begin position="11"/>
        <end position="24"/>
    </location>
</feature>
<evidence type="ECO:0000256" key="1">
    <source>
        <dbReference type="SAM" id="Coils"/>
    </source>
</evidence>
<organism evidence="3 4">
    <name type="scientific">Polysphondylium violaceum</name>
    <dbReference type="NCBI Taxonomy" id="133409"/>
    <lineage>
        <taxon>Eukaryota</taxon>
        <taxon>Amoebozoa</taxon>
        <taxon>Evosea</taxon>
        <taxon>Eumycetozoa</taxon>
        <taxon>Dictyostelia</taxon>
        <taxon>Dictyosteliales</taxon>
        <taxon>Dictyosteliaceae</taxon>
        <taxon>Polysphondylium</taxon>
    </lineage>
</organism>
<accession>A0A8J4PUX6</accession>
<feature type="compositionally biased region" description="Polar residues" evidence="2">
    <location>
        <begin position="1"/>
        <end position="10"/>
    </location>
</feature>
<evidence type="ECO:0000313" key="3">
    <source>
        <dbReference type="EMBL" id="KAF2074107.1"/>
    </source>
</evidence>
<dbReference type="Proteomes" id="UP000695562">
    <property type="component" value="Unassembled WGS sequence"/>
</dbReference>
<keyword evidence="4" id="KW-1185">Reference proteome</keyword>
<sequence>MNNNSDELSLNNYNHISDNNNNQNQDEDNKVIIFTLKNDIIELKEKLKKVNQTLYQSEIDLADHLNIYKETVPKRIRLIESKIQLIKTQIQEIEQSSKIHDQSGSINITYENIRNEMELEFVKLSQDIDQYNEYLIKEIENTKQSIEIEKQRVSDIERMNQGIKQDLKTGYQHLTDKTNEIKSRNQINRQLLEYLLMLPEVRNHLYPTSKDQSLDVYNLMYILQYLMNHAYSFQQKSKKLNENEQIDSTTTYKYKRQQEEDFSNFIDLEDLQLSLNNNNSNNNNVNNSVKINNNNNNNNAIDDDGNENDNQLFYNEILLLRKMGLIEYYKFSKKKFKLVDLSHIE</sequence>
<keyword evidence="1" id="KW-0175">Coiled coil</keyword>
<evidence type="ECO:0000313" key="4">
    <source>
        <dbReference type="Proteomes" id="UP000695562"/>
    </source>
</evidence>
<comment type="caution">
    <text evidence="3">The sequence shown here is derived from an EMBL/GenBank/DDBJ whole genome shotgun (WGS) entry which is preliminary data.</text>
</comment>
<dbReference type="AlphaFoldDB" id="A0A8J4PUX6"/>
<dbReference type="EMBL" id="AJWJ01000165">
    <property type="protein sequence ID" value="KAF2074107.1"/>
    <property type="molecule type" value="Genomic_DNA"/>
</dbReference>
<proteinExistence type="predicted"/>
<evidence type="ECO:0000256" key="2">
    <source>
        <dbReference type="SAM" id="MobiDB-lite"/>
    </source>
</evidence>
<reference evidence="3" key="1">
    <citation type="submission" date="2020-01" db="EMBL/GenBank/DDBJ databases">
        <title>Development of genomics and gene disruption for Polysphondylium violaceum indicates a role for the polyketide synthase stlB in stalk morphogenesis.</title>
        <authorList>
            <person name="Narita B."/>
            <person name="Kawabe Y."/>
            <person name="Kin K."/>
            <person name="Saito T."/>
            <person name="Gibbs R."/>
            <person name="Kuspa A."/>
            <person name="Muzny D."/>
            <person name="Queller D."/>
            <person name="Richards S."/>
            <person name="Strassman J."/>
            <person name="Sucgang R."/>
            <person name="Worley K."/>
            <person name="Schaap P."/>
        </authorList>
    </citation>
    <scope>NUCLEOTIDE SEQUENCE</scope>
    <source>
        <strain evidence="3">QSvi11</strain>
    </source>
</reference>
<name>A0A8J4PUX6_9MYCE</name>
<protein>
    <submittedName>
        <fullName evidence="3">Uncharacterized protein</fullName>
    </submittedName>
</protein>